<name>A0ABM9PHV5_9FLAO</name>
<dbReference type="PROSITE" id="PS51257">
    <property type="entry name" value="PROKAR_LIPOPROTEIN"/>
    <property type="match status" value="1"/>
</dbReference>
<feature type="domain" description="SnoaL-like" evidence="1">
    <location>
        <begin position="194"/>
        <end position="273"/>
    </location>
</feature>
<dbReference type="Gene3D" id="3.10.450.50">
    <property type="match status" value="2"/>
</dbReference>
<dbReference type="EMBL" id="CAXJRC010000004">
    <property type="protein sequence ID" value="CAL2105189.1"/>
    <property type="molecule type" value="Genomic_DNA"/>
</dbReference>
<evidence type="ECO:0000313" key="3">
    <source>
        <dbReference type="Proteomes" id="UP001497602"/>
    </source>
</evidence>
<dbReference type="InterPro" id="IPR037401">
    <property type="entry name" value="SnoaL-like"/>
</dbReference>
<dbReference type="Proteomes" id="UP001497602">
    <property type="component" value="Unassembled WGS sequence"/>
</dbReference>
<dbReference type="SUPFAM" id="SSF54427">
    <property type="entry name" value="NTF2-like"/>
    <property type="match status" value="2"/>
</dbReference>
<evidence type="ECO:0000313" key="2">
    <source>
        <dbReference type="EMBL" id="CAL2105189.1"/>
    </source>
</evidence>
<accession>A0ABM9PHV5</accession>
<evidence type="ECO:0000259" key="1">
    <source>
        <dbReference type="Pfam" id="PF12680"/>
    </source>
</evidence>
<feature type="domain" description="SnoaL-like" evidence="1">
    <location>
        <begin position="46"/>
        <end position="138"/>
    </location>
</feature>
<sequence length="291" mass="32441">MKIKKALLLITITISSIGCSDSDGENTLLLTDENDIKRHVIGALKVVDTSNGNAITKYFDTNFKEHNPKKEDGIDGLKKAFENNLKNEIQFKREVARVLVEGNLVFVHSRLVTIAKNETTSEIIGDIFKVVNGKIVEHWITEQIETHKDKTANGNSMIDGEGNPEASITQENLVRNKKNLKVVIEKVIGNAEYNLIPDFFGKTYIQHNPGIDNGVKALQAFLTSLGKLDVEIKQIIAQGDLAVAFSHYKNPANKGLAIMDLFRFDVEGKVVEHWDVVHSIPNDSLNSNDFF</sequence>
<reference evidence="2 3" key="1">
    <citation type="submission" date="2024-05" db="EMBL/GenBank/DDBJ databases">
        <authorList>
            <person name="Duchaud E."/>
        </authorList>
    </citation>
    <scope>NUCLEOTIDE SEQUENCE [LARGE SCALE GENOMIC DNA]</scope>
    <source>
        <strain evidence="2">Ena-SAMPLE-TAB-13-05-2024-13:56:06:370-140305</strain>
    </source>
</reference>
<dbReference type="Pfam" id="PF12680">
    <property type="entry name" value="SnoaL_2"/>
    <property type="match status" value="2"/>
</dbReference>
<comment type="caution">
    <text evidence="2">The sequence shown here is derived from an EMBL/GenBank/DDBJ whole genome shotgun (WGS) entry which is preliminary data.</text>
</comment>
<dbReference type="InterPro" id="IPR032710">
    <property type="entry name" value="NTF2-like_dom_sf"/>
</dbReference>
<proteinExistence type="predicted"/>
<keyword evidence="3" id="KW-1185">Reference proteome</keyword>
<dbReference type="RefSeq" id="WP_348705731.1">
    <property type="nucleotide sequence ID" value="NZ_CAXIYA010000036.1"/>
</dbReference>
<protein>
    <submittedName>
        <fullName evidence="2">SnoaL-like domain-containing protein</fullName>
    </submittedName>
</protein>
<organism evidence="2 3">
    <name type="scientific">Tenacibaculum vairaonense</name>
    <dbReference type="NCBI Taxonomy" id="3137860"/>
    <lineage>
        <taxon>Bacteria</taxon>
        <taxon>Pseudomonadati</taxon>
        <taxon>Bacteroidota</taxon>
        <taxon>Flavobacteriia</taxon>
        <taxon>Flavobacteriales</taxon>
        <taxon>Flavobacteriaceae</taxon>
        <taxon>Tenacibaculum</taxon>
    </lineage>
</organism>
<gene>
    <name evidence="2" type="ORF">T190115A13A_130064</name>
</gene>